<keyword evidence="1" id="KW-1133">Transmembrane helix</keyword>
<sequence>MHYKSEKTIFSYFVFIILFGVFGILIYAAITSKEAIGVLIPMGIVLAITSFLLYCFFKTNYIISKTELKYQCGNFKGEIPIDKIRKIEYNNSIFVAVTLKLGWSHKGIIIHYNKFDDLYISPENRDQFTFELTQLNPDIIIKK</sequence>
<comment type="caution">
    <text evidence="3">The sequence shown here is derived from an EMBL/GenBank/DDBJ whole genome shotgun (WGS) entry which is preliminary data.</text>
</comment>
<dbReference type="Pfam" id="PF06713">
    <property type="entry name" value="bPH_4"/>
    <property type="match status" value="1"/>
</dbReference>
<keyword evidence="4" id="KW-1185">Reference proteome</keyword>
<keyword evidence="1" id="KW-0472">Membrane</keyword>
<dbReference type="Proteomes" id="UP000656274">
    <property type="component" value="Unassembled WGS sequence"/>
</dbReference>
<feature type="domain" description="Uncharacterized protein YyaB-like PH" evidence="2">
    <location>
        <begin position="59"/>
        <end position="135"/>
    </location>
</feature>
<accession>A0ABR9WSB7</accession>
<feature type="transmembrane region" description="Helical" evidence="1">
    <location>
        <begin position="12"/>
        <end position="30"/>
    </location>
</feature>
<evidence type="ECO:0000259" key="2">
    <source>
        <dbReference type="Pfam" id="PF06713"/>
    </source>
</evidence>
<name>A0ABR9WSB7_9FLAO</name>
<organism evidence="3 4">
    <name type="scientific">Flavobacterium proteolyticum</name>
    <dbReference type="NCBI Taxonomy" id="2911683"/>
    <lineage>
        <taxon>Bacteria</taxon>
        <taxon>Pseudomonadati</taxon>
        <taxon>Bacteroidota</taxon>
        <taxon>Flavobacteriia</taxon>
        <taxon>Flavobacteriales</taxon>
        <taxon>Flavobacteriaceae</taxon>
        <taxon>Flavobacterium</taxon>
    </lineage>
</organism>
<evidence type="ECO:0000256" key="1">
    <source>
        <dbReference type="SAM" id="Phobius"/>
    </source>
</evidence>
<evidence type="ECO:0000313" key="4">
    <source>
        <dbReference type="Proteomes" id="UP000656274"/>
    </source>
</evidence>
<feature type="transmembrane region" description="Helical" evidence="1">
    <location>
        <begin position="36"/>
        <end position="57"/>
    </location>
</feature>
<dbReference type="EMBL" id="JADFTZ010000003">
    <property type="protein sequence ID" value="MBE9576815.1"/>
    <property type="molecule type" value="Genomic_DNA"/>
</dbReference>
<gene>
    <name evidence="3" type="ORF">IM755_08860</name>
</gene>
<dbReference type="RefSeq" id="WP_194095912.1">
    <property type="nucleotide sequence ID" value="NZ_JADFTZ010000003.1"/>
</dbReference>
<reference evidence="3 4" key="1">
    <citation type="submission" date="2020-10" db="EMBL/GenBank/DDBJ databases">
        <title>The genome sequence of Flavobacterium aquaticum 1Y8A.</title>
        <authorList>
            <person name="Liu Y."/>
        </authorList>
    </citation>
    <scope>NUCLEOTIDE SEQUENCE [LARGE SCALE GENOMIC DNA]</scope>
    <source>
        <strain evidence="3 4">1Y8A</strain>
    </source>
</reference>
<keyword evidence="1" id="KW-0812">Transmembrane</keyword>
<dbReference type="InterPro" id="IPR009589">
    <property type="entry name" value="PH_YyaB-like"/>
</dbReference>
<proteinExistence type="predicted"/>
<protein>
    <submittedName>
        <fullName evidence="3">PH domain-containing protein</fullName>
    </submittedName>
</protein>
<evidence type="ECO:0000313" key="3">
    <source>
        <dbReference type="EMBL" id="MBE9576815.1"/>
    </source>
</evidence>